<dbReference type="Pfam" id="PF14697">
    <property type="entry name" value="Fer4_21"/>
    <property type="match status" value="1"/>
</dbReference>
<dbReference type="RefSeq" id="WP_045682639.1">
    <property type="nucleotide sequence ID" value="NZ_CP010803.1"/>
</dbReference>
<evidence type="ECO:0000313" key="15">
    <source>
        <dbReference type="Proteomes" id="UP000032611"/>
    </source>
</evidence>
<feature type="domain" description="4Fe-4S ferredoxin-type" evidence="12">
    <location>
        <begin position="132"/>
        <end position="160"/>
    </location>
</feature>
<dbReference type="Pfam" id="PF04060">
    <property type="entry name" value="FeS"/>
    <property type="match status" value="1"/>
</dbReference>
<dbReference type="EMBL" id="CP010803">
    <property type="protein sequence ID" value="AJY46785.1"/>
    <property type="molecule type" value="Genomic_DNA"/>
</dbReference>
<dbReference type="PANTHER" id="PTHR43560:SF1">
    <property type="entry name" value="ION-TRANSLOCATING OXIDOREDUCTASE COMPLEX SUBUNIT B"/>
    <property type="match status" value="1"/>
</dbReference>
<feature type="domain" description="4Fe-4S" evidence="13">
    <location>
        <begin position="29"/>
        <end position="88"/>
    </location>
</feature>
<comment type="caution">
    <text evidence="10">Lacks conserved residue(s) required for the propagation of feature annotation.</text>
</comment>
<dbReference type="GO" id="GO:0022900">
    <property type="term" value="P:electron transport chain"/>
    <property type="evidence" value="ECO:0007669"/>
    <property type="project" value="UniProtKB-UniRule"/>
</dbReference>
<dbReference type="InterPro" id="IPR017896">
    <property type="entry name" value="4Fe4S_Fe-S-bd"/>
</dbReference>
<keyword evidence="4 10" id="KW-0677">Repeat</keyword>
<dbReference type="InterPro" id="IPR016463">
    <property type="entry name" value="RnfB/RsxB_Proteobac"/>
</dbReference>
<evidence type="ECO:0000259" key="13">
    <source>
        <dbReference type="PROSITE" id="PS51656"/>
    </source>
</evidence>
<feature type="binding site" evidence="10 11">
    <location>
        <position position="150"/>
    </location>
    <ligand>
        <name>[4Fe-4S] cluster</name>
        <dbReference type="ChEBI" id="CHEBI:49883"/>
        <label>2</label>
    </ligand>
</feature>
<dbReference type="AlphaFoldDB" id="A0A0D5LS38"/>
<name>A0A0D5LS38_MAREN</name>
<evidence type="ECO:0000256" key="4">
    <source>
        <dbReference type="ARBA" id="ARBA00022737"/>
    </source>
</evidence>
<evidence type="ECO:0000256" key="2">
    <source>
        <dbReference type="ARBA" id="ARBA00022485"/>
    </source>
</evidence>
<evidence type="ECO:0000256" key="9">
    <source>
        <dbReference type="ARBA" id="ARBA00023136"/>
    </source>
</evidence>
<feature type="binding site" evidence="10 11">
    <location>
        <position position="140"/>
    </location>
    <ligand>
        <name>[4Fe-4S] cluster</name>
        <dbReference type="ChEBI" id="CHEBI:49883"/>
        <label>3</label>
    </ligand>
</feature>
<dbReference type="KEGG" id="mey:TM49_15700"/>
<evidence type="ECO:0000256" key="1">
    <source>
        <dbReference type="ARBA" id="ARBA00022448"/>
    </source>
</evidence>
<dbReference type="PANTHER" id="PTHR43560">
    <property type="entry name" value="ION-TRANSLOCATING OXIDOREDUCTASE COMPLEX SUBUNIT B"/>
    <property type="match status" value="1"/>
</dbReference>
<reference evidence="14 15" key="1">
    <citation type="journal article" date="2015" name="Genome Announc.">
        <title>Complete genome sequence of Martelella endophytica YC6887, which has antifungal activity associated with a halophyte.</title>
        <authorList>
            <person name="Khan A."/>
            <person name="Khan H."/>
            <person name="Chung E.J."/>
            <person name="Hossain M.T."/>
            <person name="Chung Y.R."/>
        </authorList>
    </citation>
    <scope>NUCLEOTIDE SEQUENCE [LARGE SCALE GENOMIC DNA]</scope>
    <source>
        <strain evidence="14">YC6887</strain>
    </source>
</reference>
<protein>
    <recommendedName>
        <fullName evidence="10">Ion-translocating oxidoreductase complex subunit B</fullName>
        <ecNumber evidence="10">7.-.-.-</ecNumber>
    </recommendedName>
    <alternativeName>
        <fullName evidence="10">Rnf electron transport complex subunit B</fullName>
    </alternativeName>
</protein>
<feature type="binding site" evidence="10 11">
    <location>
        <position position="143"/>
    </location>
    <ligand>
        <name>[4Fe-4S] cluster</name>
        <dbReference type="ChEBI" id="CHEBI:49883"/>
        <label>3</label>
    </ligand>
</feature>
<keyword evidence="6 10" id="KW-0249">Electron transport</keyword>
<sequence length="178" mass="18145">MIAAMLILLMLGIALGGGLGVSSRLLKVETSSVVAELEEILPGTNCGQCGYPGCSAAAQALSEGTVPANFCPPGGRSVAREVAARLGIDLDVSAVADKGPVIAFVMEDLCIGCTKCLKRCPTDAIVGASRQMHGVVDDACTGCEVCASICPTGAIVLRPEAATLQTWYWPKPVAPLAA</sequence>
<keyword evidence="8 10" id="KW-0411">Iron-sulfur</keyword>
<feature type="binding site" evidence="10 11">
    <location>
        <position position="54"/>
    </location>
    <ligand>
        <name>[4Fe-4S] cluster</name>
        <dbReference type="ChEBI" id="CHEBI:49883"/>
        <label>1</label>
    </ligand>
</feature>
<dbReference type="PATRIC" id="fig|1486262.3.peg.3244"/>
<evidence type="ECO:0000313" key="14">
    <source>
        <dbReference type="EMBL" id="AJY46785.1"/>
    </source>
</evidence>
<dbReference type="Gene3D" id="1.10.15.40">
    <property type="entry name" value="Electron transport complex subunit B, putative Fe-S cluster"/>
    <property type="match status" value="1"/>
</dbReference>
<evidence type="ECO:0000256" key="7">
    <source>
        <dbReference type="ARBA" id="ARBA00023004"/>
    </source>
</evidence>
<comment type="subcellular location">
    <subcellularLocation>
        <location evidence="10">Cell inner membrane</location>
    </subcellularLocation>
</comment>
<dbReference type="OrthoDB" id="9800445at2"/>
<dbReference type="EC" id="7.-.-.-" evidence="10"/>
<dbReference type="Gene3D" id="3.30.70.20">
    <property type="match status" value="1"/>
</dbReference>
<feature type="binding site" evidence="10 11">
    <location>
        <position position="110"/>
    </location>
    <ligand>
        <name>[4Fe-4S] cluster</name>
        <dbReference type="ChEBI" id="CHEBI:49883"/>
        <label>2</label>
    </ligand>
</feature>
<dbReference type="Proteomes" id="UP000032611">
    <property type="component" value="Chromosome"/>
</dbReference>
<comment type="similarity">
    <text evidence="10">Belongs to the 4Fe4S bacterial-type ferredoxin family. RnfB subfamily.</text>
</comment>
<feature type="binding site" evidence="10 11">
    <location>
        <position position="113"/>
    </location>
    <ligand>
        <name>[4Fe-4S] cluster</name>
        <dbReference type="ChEBI" id="CHEBI:49883"/>
        <label>2</label>
    </ligand>
</feature>
<keyword evidence="9 10" id="KW-0472">Membrane</keyword>
<dbReference type="HOGENOM" id="CLU_063448_2_0_5"/>
<dbReference type="HAMAP" id="MF_00463">
    <property type="entry name" value="RsxB_RnfB"/>
    <property type="match status" value="1"/>
</dbReference>
<comment type="function">
    <text evidence="10">Part of a membrane-bound complex that couples electron transfer with translocation of ions across the membrane.</text>
</comment>
<keyword evidence="5 10" id="KW-1278">Translocase</keyword>
<keyword evidence="7 10" id="KW-0408">Iron</keyword>
<keyword evidence="10" id="KW-1003">Cell membrane</keyword>
<dbReference type="GO" id="GO:0051539">
    <property type="term" value="F:4 iron, 4 sulfur cluster binding"/>
    <property type="evidence" value="ECO:0007669"/>
    <property type="project" value="UniProtKB-UniRule"/>
</dbReference>
<feature type="binding site" evidence="10 11">
    <location>
        <position position="49"/>
    </location>
    <ligand>
        <name>[4Fe-4S] cluster</name>
        <dbReference type="ChEBI" id="CHEBI:49883"/>
        <label>1</label>
    </ligand>
</feature>
<evidence type="ECO:0000256" key="5">
    <source>
        <dbReference type="ARBA" id="ARBA00022967"/>
    </source>
</evidence>
<dbReference type="InterPro" id="IPR050395">
    <property type="entry name" value="4Fe4S_Ferredoxin_RnfB"/>
</dbReference>
<dbReference type="GO" id="GO:0046872">
    <property type="term" value="F:metal ion binding"/>
    <property type="evidence" value="ECO:0007669"/>
    <property type="project" value="UniProtKB-KW"/>
</dbReference>
<dbReference type="PROSITE" id="PS51656">
    <property type="entry name" value="4FE4S"/>
    <property type="match status" value="1"/>
</dbReference>
<dbReference type="InterPro" id="IPR017900">
    <property type="entry name" value="4Fe4S_Fe_S_CS"/>
</dbReference>
<organism evidence="14 15">
    <name type="scientific">Martelella endophytica</name>
    <dbReference type="NCBI Taxonomy" id="1486262"/>
    <lineage>
        <taxon>Bacteria</taxon>
        <taxon>Pseudomonadati</taxon>
        <taxon>Pseudomonadota</taxon>
        <taxon>Alphaproteobacteria</taxon>
        <taxon>Hyphomicrobiales</taxon>
        <taxon>Aurantimonadaceae</taxon>
        <taxon>Martelella</taxon>
    </lineage>
</organism>
<proteinExistence type="inferred from homology"/>
<dbReference type="InterPro" id="IPR007202">
    <property type="entry name" value="4Fe-4S_dom"/>
</dbReference>
<keyword evidence="3 10" id="KW-0479">Metal-binding</keyword>
<evidence type="ECO:0000256" key="8">
    <source>
        <dbReference type="ARBA" id="ARBA00023014"/>
    </source>
</evidence>
<feature type="binding site" evidence="10 11">
    <location>
        <position position="120"/>
    </location>
    <ligand>
        <name>[4Fe-4S] cluster</name>
        <dbReference type="ChEBI" id="CHEBI:49883"/>
        <label>3</label>
    </ligand>
</feature>
<dbReference type="NCBIfam" id="TIGR01944">
    <property type="entry name" value="rnfB"/>
    <property type="match status" value="1"/>
</dbReference>
<keyword evidence="15" id="KW-1185">Reference proteome</keyword>
<evidence type="ECO:0000256" key="11">
    <source>
        <dbReference type="PIRSR" id="PIRSR005784-1"/>
    </source>
</evidence>
<feature type="binding site" evidence="10 11">
    <location>
        <position position="116"/>
    </location>
    <ligand>
        <name>[4Fe-4S] cluster</name>
        <dbReference type="ChEBI" id="CHEBI:49883"/>
        <label>2</label>
    </ligand>
</feature>
<keyword evidence="2 10" id="KW-0004">4Fe-4S</keyword>
<comment type="cofactor">
    <cofactor evidence="10 11">
        <name>[4Fe-4S] cluster</name>
        <dbReference type="ChEBI" id="CHEBI:49883"/>
    </cofactor>
    <text evidence="10 11">Binds 3 [4Fe-4S] clusters.</text>
</comment>
<keyword evidence="1 10" id="KW-0813">Transport</keyword>
<feature type="binding site" evidence="10 11">
    <location>
        <position position="71"/>
    </location>
    <ligand>
        <name>[4Fe-4S] cluster</name>
        <dbReference type="ChEBI" id="CHEBI:49883"/>
        <label>1</label>
    </ligand>
</feature>
<evidence type="ECO:0000256" key="3">
    <source>
        <dbReference type="ARBA" id="ARBA00022723"/>
    </source>
</evidence>
<evidence type="ECO:0000256" key="10">
    <source>
        <dbReference type="HAMAP-Rule" id="MF_00463"/>
    </source>
</evidence>
<evidence type="ECO:0000259" key="12">
    <source>
        <dbReference type="PROSITE" id="PS51379"/>
    </source>
</evidence>
<feature type="binding site" evidence="10 11">
    <location>
        <position position="46"/>
    </location>
    <ligand>
        <name>[4Fe-4S] cluster</name>
        <dbReference type="ChEBI" id="CHEBI:49883"/>
        <label>1</label>
    </ligand>
</feature>
<dbReference type="STRING" id="1486262.TM49_15700"/>
<feature type="region of interest" description="Hydrophobic" evidence="10">
    <location>
        <begin position="1"/>
        <end position="23"/>
    </location>
</feature>
<gene>
    <name evidence="10" type="primary">rnfB</name>
    <name evidence="14" type="ORF">TM49_15700</name>
</gene>
<dbReference type="PROSITE" id="PS00198">
    <property type="entry name" value="4FE4S_FER_1"/>
    <property type="match status" value="1"/>
</dbReference>
<keyword evidence="10" id="KW-0997">Cell inner membrane</keyword>
<accession>A0A0D5LS38</accession>
<dbReference type="PIRSF" id="PIRSF005784">
    <property type="entry name" value="Elect_transpt_RnfB"/>
    <property type="match status" value="1"/>
</dbReference>
<dbReference type="GO" id="GO:0005886">
    <property type="term" value="C:plasma membrane"/>
    <property type="evidence" value="ECO:0007669"/>
    <property type="project" value="UniProtKB-SubCell"/>
</dbReference>
<dbReference type="GO" id="GO:0009055">
    <property type="term" value="F:electron transfer activity"/>
    <property type="evidence" value="ECO:0007669"/>
    <property type="project" value="InterPro"/>
</dbReference>
<dbReference type="InterPro" id="IPR010207">
    <property type="entry name" value="Elect_transpt_cplx_RnfB/RsxB"/>
</dbReference>
<feature type="domain" description="4Fe-4S ferredoxin-type" evidence="12">
    <location>
        <begin position="101"/>
        <end position="130"/>
    </location>
</feature>
<evidence type="ECO:0000256" key="6">
    <source>
        <dbReference type="ARBA" id="ARBA00022982"/>
    </source>
</evidence>
<dbReference type="PROSITE" id="PS51379">
    <property type="entry name" value="4FE4S_FER_2"/>
    <property type="match status" value="2"/>
</dbReference>
<feature type="binding site" evidence="10 11">
    <location>
        <position position="146"/>
    </location>
    <ligand>
        <name>[4Fe-4S] cluster</name>
        <dbReference type="ChEBI" id="CHEBI:49883"/>
        <label>3</label>
    </ligand>
</feature>
<comment type="subunit">
    <text evidence="10">The complex is composed of six subunits: RnfA, RnfB, RnfC, RnfD, RnfE and RnfG.</text>
</comment>
<dbReference type="SUPFAM" id="SSF54862">
    <property type="entry name" value="4Fe-4S ferredoxins"/>
    <property type="match status" value="1"/>
</dbReference>